<accession>A0AA39Y135</accession>
<evidence type="ECO:0000313" key="1">
    <source>
        <dbReference type="EMBL" id="KAK0643450.1"/>
    </source>
</evidence>
<protein>
    <submittedName>
        <fullName evidence="1">Uncharacterized protein</fullName>
    </submittedName>
</protein>
<dbReference type="EMBL" id="JAULSV010000005">
    <property type="protein sequence ID" value="KAK0643450.1"/>
    <property type="molecule type" value="Genomic_DNA"/>
</dbReference>
<gene>
    <name evidence="1" type="ORF">B0T16DRAFT_182011</name>
</gene>
<organism evidence="1 2">
    <name type="scientific">Cercophora newfieldiana</name>
    <dbReference type="NCBI Taxonomy" id="92897"/>
    <lineage>
        <taxon>Eukaryota</taxon>
        <taxon>Fungi</taxon>
        <taxon>Dikarya</taxon>
        <taxon>Ascomycota</taxon>
        <taxon>Pezizomycotina</taxon>
        <taxon>Sordariomycetes</taxon>
        <taxon>Sordariomycetidae</taxon>
        <taxon>Sordariales</taxon>
        <taxon>Lasiosphaeriaceae</taxon>
        <taxon>Cercophora</taxon>
    </lineage>
</organism>
<keyword evidence="2" id="KW-1185">Reference proteome</keyword>
<dbReference type="AlphaFoldDB" id="A0AA39Y135"/>
<comment type="caution">
    <text evidence="1">The sequence shown here is derived from an EMBL/GenBank/DDBJ whole genome shotgun (WGS) entry which is preliminary data.</text>
</comment>
<proteinExistence type="predicted"/>
<evidence type="ECO:0000313" key="2">
    <source>
        <dbReference type="Proteomes" id="UP001174936"/>
    </source>
</evidence>
<sequence>MSSYFLPVSRKQSNLKSLSNLFQGTPKLPLAYDRRRVWTCFLVTHCLCHSEERKKLLASILPGYRLRPPSAPTTPRYNPTPQTPLQIRRYCRVCTQPQVRTLSASDENKRGIAALVSPVSDIHFQYRPAAGLKENFMRWRGVSPTRCVNWRMKRESDPTVTPKH</sequence>
<reference evidence="1" key="1">
    <citation type="submission" date="2023-06" db="EMBL/GenBank/DDBJ databases">
        <title>Genome-scale phylogeny and comparative genomics of the fungal order Sordariales.</title>
        <authorList>
            <consortium name="Lawrence Berkeley National Laboratory"/>
            <person name="Hensen N."/>
            <person name="Bonometti L."/>
            <person name="Westerberg I."/>
            <person name="Brannstrom I.O."/>
            <person name="Guillou S."/>
            <person name="Cros-Aarteil S."/>
            <person name="Calhoun S."/>
            <person name="Haridas S."/>
            <person name="Kuo A."/>
            <person name="Mondo S."/>
            <person name="Pangilinan J."/>
            <person name="Riley R."/>
            <person name="Labutti K."/>
            <person name="Andreopoulos B."/>
            <person name="Lipzen A."/>
            <person name="Chen C."/>
            <person name="Yanf M."/>
            <person name="Daum C."/>
            <person name="Ng V."/>
            <person name="Clum A."/>
            <person name="Steindorff A."/>
            <person name="Ohm R."/>
            <person name="Martin F."/>
            <person name="Silar P."/>
            <person name="Natvig D."/>
            <person name="Lalanne C."/>
            <person name="Gautier V."/>
            <person name="Ament-Velasquez S.L."/>
            <person name="Kruys A."/>
            <person name="Hutchinson M.I."/>
            <person name="Powell A.J."/>
            <person name="Barry K."/>
            <person name="Miller A.N."/>
            <person name="Grigoriev I.V."/>
            <person name="Debuchy R."/>
            <person name="Gladieux P."/>
            <person name="Thoren M.H."/>
            <person name="Johannesson H."/>
        </authorList>
    </citation>
    <scope>NUCLEOTIDE SEQUENCE</scope>
    <source>
        <strain evidence="1">SMH2532-1</strain>
    </source>
</reference>
<name>A0AA39Y135_9PEZI</name>
<dbReference type="Proteomes" id="UP001174936">
    <property type="component" value="Unassembled WGS sequence"/>
</dbReference>